<keyword evidence="3" id="KW-1185">Reference proteome</keyword>
<proteinExistence type="predicted"/>
<dbReference type="RefSeq" id="WP_413260233.1">
    <property type="nucleotide sequence ID" value="NZ_JBHFNS010000092.1"/>
</dbReference>
<keyword evidence="1" id="KW-1133">Transmembrane helix</keyword>
<organism evidence="2 3">
    <name type="scientific">Floridaenema fluviatile BLCC-F154</name>
    <dbReference type="NCBI Taxonomy" id="3153640"/>
    <lineage>
        <taxon>Bacteria</taxon>
        <taxon>Bacillati</taxon>
        <taxon>Cyanobacteriota</taxon>
        <taxon>Cyanophyceae</taxon>
        <taxon>Oscillatoriophycideae</taxon>
        <taxon>Aerosakkonematales</taxon>
        <taxon>Aerosakkonemataceae</taxon>
        <taxon>Floridanema</taxon>
        <taxon>Floridanema fluviatile</taxon>
    </lineage>
</organism>
<feature type="transmembrane region" description="Helical" evidence="1">
    <location>
        <begin position="40"/>
        <end position="61"/>
    </location>
</feature>
<accession>A0ABV4YIU4</accession>
<dbReference type="EMBL" id="JBHFNS010000092">
    <property type="protein sequence ID" value="MFB2938756.1"/>
    <property type="molecule type" value="Genomic_DNA"/>
</dbReference>
<dbReference type="InterPro" id="IPR019634">
    <property type="entry name" value="Uncharacterised_Ycf49"/>
</dbReference>
<dbReference type="PANTHER" id="PTHR33833">
    <property type="entry name" value="NUCLEOLAR-LIKE PROTEIN-RELATED"/>
    <property type="match status" value="1"/>
</dbReference>
<keyword evidence="1" id="KW-0812">Transmembrane</keyword>
<reference evidence="2 3" key="1">
    <citation type="submission" date="2024-09" db="EMBL/GenBank/DDBJ databases">
        <title>Floridaenema gen nov. (Aerosakkonemataceae, Aerosakkonematales ord. nov., Cyanobacteria) from benthic tropical and subtropical fresh waters, with the description of four new species.</title>
        <authorList>
            <person name="Moretto J.A."/>
            <person name="Berthold D.E."/>
            <person name="Lefler F.W."/>
            <person name="Huang I.-S."/>
            <person name="Laughinghouse H. IV."/>
        </authorList>
    </citation>
    <scope>NUCLEOTIDE SEQUENCE [LARGE SCALE GENOMIC DNA]</scope>
    <source>
        <strain evidence="2 3">BLCC-F154</strain>
    </source>
</reference>
<dbReference type="PANTHER" id="PTHR33833:SF3">
    <property type="entry name" value="YCF49-LIKE PROTEIN"/>
    <property type="match status" value="1"/>
</dbReference>
<name>A0ABV4YIU4_9CYAN</name>
<protein>
    <submittedName>
        <fullName evidence="2">DUF2499 domain-containing protein</fullName>
    </submittedName>
</protein>
<sequence length="110" mass="12806">MHALSLPTWIVHITSVTEWMIAIWLVWIYAEVSQNPVWRWLSLAMIPALISAFCVCTWHFFDNSPSLEWLSMVQATMTLIGNIALCLAGWRLWQTSRSKVRSPKFKLKNE</sequence>
<keyword evidence="1" id="KW-0472">Membrane</keyword>
<feature type="transmembrane region" description="Helical" evidence="1">
    <location>
        <begin position="73"/>
        <end position="93"/>
    </location>
</feature>
<evidence type="ECO:0000256" key="1">
    <source>
        <dbReference type="SAM" id="Phobius"/>
    </source>
</evidence>
<comment type="caution">
    <text evidence="2">The sequence shown here is derived from an EMBL/GenBank/DDBJ whole genome shotgun (WGS) entry which is preliminary data.</text>
</comment>
<evidence type="ECO:0000313" key="2">
    <source>
        <dbReference type="EMBL" id="MFB2938756.1"/>
    </source>
</evidence>
<dbReference type="Pfam" id="PF10693">
    <property type="entry name" value="DUF2499"/>
    <property type="match status" value="1"/>
</dbReference>
<dbReference type="Proteomes" id="UP001576776">
    <property type="component" value="Unassembled WGS sequence"/>
</dbReference>
<feature type="transmembrane region" description="Helical" evidence="1">
    <location>
        <begin position="6"/>
        <end position="28"/>
    </location>
</feature>
<evidence type="ECO:0000313" key="3">
    <source>
        <dbReference type="Proteomes" id="UP001576776"/>
    </source>
</evidence>
<gene>
    <name evidence="2" type="ORF">ACE1B6_26185</name>
</gene>